<dbReference type="RefSeq" id="WP_053334951.1">
    <property type="nucleotide sequence ID" value="NZ_JMFG01000013.1"/>
</dbReference>
<dbReference type="SUPFAM" id="SSF103481">
    <property type="entry name" value="Multidrug resistance efflux transporter EmrE"/>
    <property type="match status" value="2"/>
</dbReference>
<dbReference type="Proteomes" id="UP000027284">
    <property type="component" value="Unassembled WGS sequence"/>
</dbReference>
<feature type="transmembrane region" description="Helical" evidence="1">
    <location>
        <begin position="82"/>
        <end position="102"/>
    </location>
</feature>
<dbReference type="PANTHER" id="PTHR22911">
    <property type="entry name" value="ACYL-MALONYL CONDENSING ENZYME-RELATED"/>
    <property type="match status" value="1"/>
</dbReference>
<feature type="transmembrane region" description="Helical" evidence="1">
    <location>
        <begin position="173"/>
        <end position="193"/>
    </location>
</feature>
<evidence type="ECO:0000256" key="1">
    <source>
        <dbReference type="SAM" id="Phobius"/>
    </source>
</evidence>
<name>A0A062Y0Y1_9BACT</name>
<keyword evidence="1" id="KW-1133">Transmembrane helix</keyword>
<feature type="domain" description="EamA" evidence="2">
    <location>
        <begin position="143"/>
        <end position="275"/>
    </location>
</feature>
<dbReference type="InterPro" id="IPR037185">
    <property type="entry name" value="EmrE-like"/>
</dbReference>
<keyword evidence="1" id="KW-0472">Membrane</keyword>
<keyword evidence="4" id="KW-1185">Reference proteome</keyword>
<dbReference type="AlphaFoldDB" id="A0A062Y0Y1"/>
<evidence type="ECO:0000259" key="2">
    <source>
        <dbReference type="Pfam" id="PF00892"/>
    </source>
</evidence>
<evidence type="ECO:0000313" key="4">
    <source>
        <dbReference type="Proteomes" id="UP000027284"/>
    </source>
</evidence>
<feature type="transmembrane region" description="Helical" evidence="1">
    <location>
        <begin position="205"/>
        <end position="223"/>
    </location>
</feature>
<dbReference type="GO" id="GO:0016020">
    <property type="term" value="C:membrane"/>
    <property type="evidence" value="ECO:0007669"/>
    <property type="project" value="InterPro"/>
</dbReference>
<dbReference type="EMBL" id="JMFG01000013">
    <property type="protein sequence ID" value="KDA54056.1"/>
    <property type="molecule type" value="Genomic_DNA"/>
</dbReference>
<keyword evidence="1" id="KW-0812">Transmembrane</keyword>
<dbReference type="PANTHER" id="PTHR22911:SF76">
    <property type="entry name" value="EAMA DOMAIN-CONTAINING PROTEIN"/>
    <property type="match status" value="1"/>
</dbReference>
<comment type="caution">
    <text evidence="3">The sequence shown here is derived from an EMBL/GenBank/DDBJ whole genome shotgun (WGS) entry which is preliminary data.</text>
</comment>
<dbReference type="STRING" id="1312852.EG19_01400"/>
<evidence type="ECO:0000313" key="3">
    <source>
        <dbReference type="EMBL" id="KDA54056.1"/>
    </source>
</evidence>
<reference evidence="3 4" key="1">
    <citation type="submission" date="2014-04" db="EMBL/GenBank/DDBJ databases">
        <title>The Genome Sequence of Thermoanaerobaculum aquaticum MP-01, The First Cultivated Group 23 Acidobacterium.</title>
        <authorList>
            <person name="Stamps B.W."/>
            <person name="Losey N.A."/>
            <person name="Lawson P.A."/>
            <person name="Stevenson B.S."/>
        </authorList>
    </citation>
    <scope>NUCLEOTIDE SEQUENCE [LARGE SCALE GENOMIC DNA]</scope>
    <source>
        <strain evidence="3 4">MP-01</strain>
    </source>
</reference>
<feature type="transmembrane region" description="Helical" evidence="1">
    <location>
        <begin position="139"/>
        <end position="161"/>
    </location>
</feature>
<protein>
    <recommendedName>
        <fullName evidence="2">EamA domain-containing protein</fullName>
    </recommendedName>
</protein>
<feature type="domain" description="EamA" evidence="2">
    <location>
        <begin position="11"/>
        <end position="131"/>
    </location>
</feature>
<organism evidence="3 4">
    <name type="scientific">Thermoanaerobaculum aquaticum</name>
    <dbReference type="NCBI Taxonomy" id="1312852"/>
    <lineage>
        <taxon>Bacteria</taxon>
        <taxon>Pseudomonadati</taxon>
        <taxon>Acidobacteriota</taxon>
        <taxon>Thermoanaerobaculia</taxon>
        <taxon>Thermoanaerobaculales</taxon>
        <taxon>Thermoanaerobaculaceae</taxon>
        <taxon>Thermoanaerobaculum</taxon>
    </lineage>
</organism>
<feature type="transmembrane region" description="Helical" evidence="1">
    <location>
        <begin position="29"/>
        <end position="51"/>
    </location>
</feature>
<feature type="transmembrane region" description="Helical" evidence="1">
    <location>
        <begin position="58"/>
        <end position="76"/>
    </location>
</feature>
<gene>
    <name evidence="3" type="ORF">EG19_01400</name>
</gene>
<dbReference type="OrthoDB" id="9790852at2"/>
<feature type="transmembrane region" description="Helical" evidence="1">
    <location>
        <begin position="260"/>
        <end position="278"/>
    </location>
</feature>
<accession>A0A062Y0Y1</accession>
<proteinExistence type="predicted"/>
<sequence>MKTKVLVGLAVAVLAISWGAPLARMTHAAPLAVATWRLTFAALFLTPWVIARHWPLPVGLARGLWAGFFLALHFGLWIPSLFLTSVSASVVLVTTQPLWVLLLQGRVLGHKATARNLVSFALAFSGVVLIAWGDMQLSLRALVGDLMALGGAVAMACYLLVGTKLRSQLPLGAYLWVVNGFAAVLLWGVLTAGQIRPWPEVASSWWPLVGMALGPTLVGHTLLNWALAHLPTYQVNLTVLLEPVLASFWVWVFLGEAPPLHVIPGAVLVVSALVLEYWPASSTSAN</sequence>
<feature type="transmembrane region" description="Helical" evidence="1">
    <location>
        <begin position="114"/>
        <end position="133"/>
    </location>
</feature>
<dbReference type="InterPro" id="IPR000620">
    <property type="entry name" value="EamA_dom"/>
</dbReference>
<dbReference type="Pfam" id="PF00892">
    <property type="entry name" value="EamA"/>
    <property type="match status" value="2"/>
</dbReference>
<feature type="transmembrane region" description="Helical" evidence="1">
    <location>
        <begin position="235"/>
        <end position="254"/>
    </location>
</feature>